<reference evidence="3" key="1">
    <citation type="journal article" date="2019" name="Int. J. Syst. Evol. Microbiol.">
        <title>The Global Catalogue of Microorganisms (GCM) 10K type strain sequencing project: providing services to taxonomists for standard genome sequencing and annotation.</title>
        <authorList>
            <consortium name="The Broad Institute Genomics Platform"/>
            <consortium name="The Broad Institute Genome Sequencing Center for Infectious Disease"/>
            <person name="Wu L."/>
            <person name="Ma J."/>
        </authorList>
    </citation>
    <scope>NUCLEOTIDE SEQUENCE [LARGE SCALE GENOMIC DNA]</scope>
    <source>
        <strain evidence="3">CCM 8875</strain>
    </source>
</reference>
<evidence type="ECO:0000256" key="1">
    <source>
        <dbReference type="SAM" id="MobiDB-lite"/>
    </source>
</evidence>
<evidence type="ECO:0000313" key="3">
    <source>
        <dbReference type="Proteomes" id="UP001597302"/>
    </source>
</evidence>
<accession>A0ABW4DQ37</accession>
<name>A0ABW4DQ37_9RHOB</name>
<evidence type="ECO:0000313" key="2">
    <source>
        <dbReference type="EMBL" id="MFD1479844.1"/>
    </source>
</evidence>
<dbReference type="RefSeq" id="WP_131576619.1">
    <property type="nucleotide sequence ID" value="NZ_CBCSAJ010000055.1"/>
</dbReference>
<gene>
    <name evidence="2" type="ORF">ACFQ5P_00915</name>
</gene>
<sequence>MDHDTPDPLALAPARIHEAEGPGRHAFAVFQAARHPGPVFWIRIARSLWTPFPGGLPPGLTARLQMIRPRTDTDLLWATEEALRAHITGFVLAEPERPLSLTAGRRLQLAAEAGRTTGLLLIRHGAGSNATESRWHCAPLPATQPGMARQRWARIKNKRGVLGEWSPEWRPSDLASPDLKRSDLPSLGMAAAEGAGQTQTPRKQLFPGGL</sequence>
<comment type="caution">
    <text evidence="2">The sequence shown here is derived from an EMBL/GenBank/DDBJ whole genome shotgun (WGS) entry which is preliminary data.</text>
</comment>
<dbReference type="Proteomes" id="UP001597302">
    <property type="component" value="Unassembled WGS sequence"/>
</dbReference>
<keyword evidence="3" id="KW-1185">Reference proteome</keyword>
<dbReference type="EMBL" id="JBHTOQ010000003">
    <property type="protein sequence ID" value="MFD1479844.1"/>
    <property type="molecule type" value="Genomic_DNA"/>
</dbReference>
<dbReference type="Gene3D" id="3.40.50.300">
    <property type="entry name" value="P-loop containing nucleotide triphosphate hydrolases"/>
    <property type="match status" value="1"/>
</dbReference>
<feature type="region of interest" description="Disordered" evidence="1">
    <location>
        <begin position="189"/>
        <end position="210"/>
    </location>
</feature>
<dbReference type="SUPFAM" id="SSF52540">
    <property type="entry name" value="P-loop containing nucleoside triphosphate hydrolases"/>
    <property type="match status" value="1"/>
</dbReference>
<protein>
    <submittedName>
        <fullName evidence="2">ImuA family protein</fullName>
    </submittedName>
</protein>
<organism evidence="2 3">
    <name type="scientific">Paracoccus nototheniae</name>
    <dbReference type="NCBI Taxonomy" id="2489002"/>
    <lineage>
        <taxon>Bacteria</taxon>
        <taxon>Pseudomonadati</taxon>
        <taxon>Pseudomonadota</taxon>
        <taxon>Alphaproteobacteria</taxon>
        <taxon>Rhodobacterales</taxon>
        <taxon>Paracoccaceae</taxon>
        <taxon>Paracoccus</taxon>
    </lineage>
</organism>
<dbReference type="InterPro" id="IPR027417">
    <property type="entry name" value="P-loop_NTPase"/>
</dbReference>
<proteinExistence type="predicted"/>